<keyword evidence="1" id="KW-1133">Transmembrane helix</keyword>
<sequence>MDNQLTNWASLLTLTVAAAAILFTAAILAITKRNKQQSQTMIEPEHSLVRPQQAANANPEVVARFIQAFNENS</sequence>
<feature type="transmembrane region" description="Helical" evidence="1">
    <location>
        <begin position="12"/>
        <end position="31"/>
    </location>
</feature>
<keyword evidence="1" id="KW-0812">Transmembrane</keyword>
<dbReference type="EMBL" id="JAGXTP010000001">
    <property type="protein sequence ID" value="MBS3848560.1"/>
    <property type="molecule type" value="Genomic_DNA"/>
</dbReference>
<dbReference type="AlphaFoldDB" id="A0A942IDR4"/>
<proteinExistence type="predicted"/>
<dbReference type="Proteomes" id="UP000678281">
    <property type="component" value="Unassembled WGS sequence"/>
</dbReference>
<protein>
    <submittedName>
        <fullName evidence="2">Uncharacterized protein</fullName>
    </submittedName>
</protein>
<evidence type="ECO:0000256" key="1">
    <source>
        <dbReference type="SAM" id="Phobius"/>
    </source>
</evidence>
<dbReference type="RefSeq" id="WP_212658097.1">
    <property type="nucleotide sequence ID" value="NZ_JAGXTP010000001.1"/>
</dbReference>
<name>A0A942IDR4_9HYPH</name>
<evidence type="ECO:0000313" key="2">
    <source>
        <dbReference type="EMBL" id="MBS3848560.1"/>
    </source>
</evidence>
<organism evidence="2 3">
    <name type="scientific">Devosia litorisediminis</name>
    <dbReference type="NCBI Taxonomy" id="2829817"/>
    <lineage>
        <taxon>Bacteria</taxon>
        <taxon>Pseudomonadati</taxon>
        <taxon>Pseudomonadota</taxon>
        <taxon>Alphaproteobacteria</taxon>
        <taxon>Hyphomicrobiales</taxon>
        <taxon>Devosiaceae</taxon>
        <taxon>Devosia</taxon>
    </lineage>
</organism>
<comment type="caution">
    <text evidence="2">The sequence shown here is derived from an EMBL/GenBank/DDBJ whole genome shotgun (WGS) entry which is preliminary data.</text>
</comment>
<gene>
    <name evidence="2" type="ORF">KD146_07610</name>
</gene>
<evidence type="ECO:0000313" key="3">
    <source>
        <dbReference type="Proteomes" id="UP000678281"/>
    </source>
</evidence>
<accession>A0A942IDR4</accession>
<keyword evidence="1" id="KW-0472">Membrane</keyword>
<reference evidence="2" key="1">
    <citation type="submission" date="2021-04" db="EMBL/GenBank/DDBJ databases">
        <title>Devosia litorisediminis sp. nov., isolated from a sand dune.</title>
        <authorList>
            <person name="Park S."/>
            <person name="Yoon J.-H."/>
        </authorList>
    </citation>
    <scope>NUCLEOTIDE SEQUENCE</scope>
    <source>
        <strain evidence="2">BSSL-BM10</strain>
    </source>
</reference>
<keyword evidence="3" id="KW-1185">Reference proteome</keyword>